<dbReference type="GO" id="GO:0006259">
    <property type="term" value="P:DNA metabolic process"/>
    <property type="evidence" value="ECO:0007669"/>
    <property type="project" value="InterPro"/>
</dbReference>
<protein>
    <submittedName>
        <fullName evidence="1">Protein RecT</fullName>
    </submittedName>
</protein>
<dbReference type="RefSeq" id="WP_057557541.1">
    <property type="nucleotide sequence ID" value="NZ_CDNY01000003.1"/>
</dbReference>
<reference evidence="2" key="1">
    <citation type="submission" date="2015-01" db="EMBL/GenBank/DDBJ databases">
        <authorList>
            <person name="Aslett A.Martin."/>
            <person name="De Silva Nishadi"/>
        </authorList>
    </citation>
    <scope>NUCLEOTIDE SEQUENCE [LARGE SCALE GENOMIC DNA]</scope>
    <source>
        <strain evidence="2">UMC4404</strain>
    </source>
</reference>
<evidence type="ECO:0000313" key="2">
    <source>
        <dbReference type="Proteomes" id="UP000049685"/>
    </source>
</evidence>
<evidence type="ECO:0000313" key="1">
    <source>
        <dbReference type="EMBL" id="CEO32665.1"/>
    </source>
</evidence>
<sequence>MSKLKSALQSKEAKGDGLTVSKSYAMKQLMIKMKNDIKEALPSHFCIDNFQKSAINTYNLDKSLQECEATTFISAMIECAKLGLEPNNILGQAYLVPVCVDGVNKVEFQIGYKGLIELAYRSGKIKSLYANEVFEKDEFHIDYGLDQKLIHKPFLGGDRGEVIGYYAVYQMDNRGASFVFMTRDEILGHSKKYSRSFGCDLWESEFDAMAKKTVIKKVLKYAPLSIELQKSVSIDESVGGGSCIGVI</sequence>
<proteinExistence type="predicted"/>
<gene>
    <name evidence="1" type="primary">recT</name>
    <name evidence="1" type="ORF">UMC4404_06451</name>
</gene>
<dbReference type="AlphaFoldDB" id="A0A9P1L356"/>
<dbReference type="InterPro" id="IPR004590">
    <property type="entry name" value="ssDNA_annealing_RecT"/>
</dbReference>
<dbReference type="EMBL" id="CDNY01000003">
    <property type="protein sequence ID" value="CEO32665.1"/>
    <property type="molecule type" value="Genomic_DNA"/>
</dbReference>
<dbReference type="Proteomes" id="UP000049685">
    <property type="component" value="Unassembled WGS sequence"/>
</dbReference>
<name>A0A9P1L356_PARSO</name>
<dbReference type="InterPro" id="IPR018330">
    <property type="entry name" value="RecT_fam"/>
</dbReference>
<comment type="caution">
    <text evidence="1">The sequence shown here is derived from an EMBL/GenBank/DDBJ whole genome shotgun (WGS) entry which is preliminary data.</text>
</comment>
<accession>A0A9P1L356</accession>
<dbReference type="Pfam" id="PF03837">
    <property type="entry name" value="RecT"/>
    <property type="match status" value="1"/>
</dbReference>
<dbReference type="NCBIfam" id="TIGR00616">
    <property type="entry name" value="rect"/>
    <property type="match status" value="1"/>
</dbReference>
<dbReference type="GO" id="GO:0003677">
    <property type="term" value="F:DNA binding"/>
    <property type="evidence" value="ECO:0007669"/>
    <property type="project" value="InterPro"/>
</dbReference>
<organism evidence="1 2">
    <name type="scientific">Paraclostridium sordellii</name>
    <name type="common">Clostridium sordellii</name>
    <dbReference type="NCBI Taxonomy" id="1505"/>
    <lineage>
        <taxon>Bacteria</taxon>
        <taxon>Bacillati</taxon>
        <taxon>Bacillota</taxon>
        <taxon>Clostridia</taxon>
        <taxon>Peptostreptococcales</taxon>
        <taxon>Peptostreptococcaceae</taxon>
        <taxon>Paraclostridium</taxon>
    </lineage>
</organism>